<gene>
    <name evidence="6" type="ORF">QBC41DRAFT_21537</name>
</gene>
<evidence type="ECO:0000256" key="4">
    <source>
        <dbReference type="ARBA" id="ARBA00022884"/>
    </source>
</evidence>
<dbReference type="Gene3D" id="3.40.50.1470">
    <property type="entry name" value="Peptidyl-tRNA hydrolase"/>
    <property type="match status" value="1"/>
</dbReference>
<dbReference type="AlphaFoldDB" id="A0AA39Z5Z8"/>
<dbReference type="NCBIfam" id="TIGR00447">
    <property type="entry name" value="pth"/>
    <property type="match status" value="1"/>
</dbReference>
<dbReference type="EC" id="3.1.1.29" evidence="1"/>
<keyword evidence="3 6" id="KW-0378">Hydrolase</keyword>
<keyword evidence="2" id="KW-0820">tRNA-binding</keyword>
<accession>A0AA39Z5Z8</accession>
<evidence type="ECO:0000256" key="5">
    <source>
        <dbReference type="ARBA" id="ARBA00038063"/>
    </source>
</evidence>
<evidence type="ECO:0000313" key="7">
    <source>
        <dbReference type="Proteomes" id="UP001174997"/>
    </source>
</evidence>
<dbReference type="SUPFAM" id="SSF53178">
    <property type="entry name" value="Peptidyl-tRNA hydrolase-like"/>
    <property type="match status" value="1"/>
</dbReference>
<keyword evidence="4" id="KW-0694">RNA-binding</keyword>
<dbReference type="Proteomes" id="UP001174997">
    <property type="component" value="Unassembled WGS sequence"/>
</dbReference>
<keyword evidence="7" id="KW-1185">Reference proteome</keyword>
<evidence type="ECO:0000256" key="3">
    <source>
        <dbReference type="ARBA" id="ARBA00022801"/>
    </source>
</evidence>
<comment type="caution">
    <text evidence="6">The sequence shown here is derived from an EMBL/GenBank/DDBJ whole genome shotgun (WGS) entry which is preliminary data.</text>
</comment>
<dbReference type="PROSITE" id="PS01196">
    <property type="entry name" value="PEPT_TRNA_HYDROL_2"/>
    <property type="match status" value="1"/>
</dbReference>
<evidence type="ECO:0000256" key="2">
    <source>
        <dbReference type="ARBA" id="ARBA00022555"/>
    </source>
</evidence>
<dbReference type="GO" id="GO:0004045">
    <property type="term" value="F:peptidyl-tRNA hydrolase activity"/>
    <property type="evidence" value="ECO:0007669"/>
    <property type="project" value="UniProtKB-EC"/>
</dbReference>
<dbReference type="GO" id="GO:0000049">
    <property type="term" value="F:tRNA binding"/>
    <property type="evidence" value="ECO:0007669"/>
    <property type="project" value="UniProtKB-KW"/>
</dbReference>
<sequence>MSVRRILVVGLGNPGEAYRNTYHSAGNIVLTALRNQIADTQPSFSMARHGKKSTAASIGPKYSFLQSPCVMNVTGPWFAKAYREQLIDNGLSPAELGVVLVHDDLEEELGVVKIRDWARSHRGHNGIKSVNASLKADPEGKWARVSIGIGRPVERERASVSDYVLSKIPRHARGILEEKGGAGLLSALMDLEKKWEAS</sequence>
<dbReference type="InterPro" id="IPR018171">
    <property type="entry name" value="Pept_tRNA_hydro_CS"/>
</dbReference>
<protein>
    <recommendedName>
        <fullName evidence="1">peptidyl-tRNA hydrolase</fullName>
        <ecNumber evidence="1">3.1.1.29</ecNumber>
    </recommendedName>
</protein>
<dbReference type="InterPro" id="IPR001328">
    <property type="entry name" value="Pept_tRNA_hydro"/>
</dbReference>
<evidence type="ECO:0000256" key="1">
    <source>
        <dbReference type="ARBA" id="ARBA00013260"/>
    </source>
</evidence>
<dbReference type="PANTHER" id="PTHR17224">
    <property type="entry name" value="PEPTIDYL-TRNA HYDROLASE"/>
    <property type="match status" value="1"/>
</dbReference>
<reference evidence="6" key="1">
    <citation type="submission" date="2023-06" db="EMBL/GenBank/DDBJ databases">
        <title>Genome-scale phylogeny and comparative genomics of the fungal order Sordariales.</title>
        <authorList>
            <consortium name="Lawrence Berkeley National Laboratory"/>
            <person name="Hensen N."/>
            <person name="Bonometti L."/>
            <person name="Westerberg I."/>
            <person name="Brannstrom I.O."/>
            <person name="Guillou S."/>
            <person name="Cros-Aarteil S."/>
            <person name="Calhoun S."/>
            <person name="Haridas S."/>
            <person name="Kuo A."/>
            <person name="Mondo S."/>
            <person name="Pangilinan J."/>
            <person name="Riley R."/>
            <person name="Labutti K."/>
            <person name="Andreopoulos B."/>
            <person name="Lipzen A."/>
            <person name="Chen C."/>
            <person name="Yanf M."/>
            <person name="Daum C."/>
            <person name="Ng V."/>
            <person name="Clum A."/>
            <person name="Steindorff A."/>
            <person name="Ohm R."/>
            <person name="Martin F."/>
            <person name="Silar P."/>
            <person name="Natvig D."/>
            <person name="Lalanne C."/>
            <person name="Gautier V."/>
            <person name="Ament-Velasquez S.L."/>
            <person name="Kruys A."/>
            <person name="Hutchinson M.I."/>
            <person name="Powell A.J."/>
            <person name="Barry K."/>
            <person name="Miller A.N."/>
            <person name="Grigoriev I.V."/>
            <person name="Debuchy R."/>
            <person name="Gladieux P."/>
            <person name="Thoren M.H."/>
            <person name="Johannesson H."/>
        </authorList>
    </citation>
    <scope>NUCLEOTIDE SEQUENCE</scope>
    <source>
        <strain evidence="6">CBS 307.81</strain>
    </source>
</reference>
<proteinExistence type="inferred from homology"/>
<dbReference type="EMBL" id="JAULSY010000123">
    <property type="protein sequence ID" value="KAK0664021.1"/>
    <property type="molecule type" value="Genomic_DNA"/>
</dbReference>
<dbReference type="InterPro" id="IPR036416">
    <property type="entry name" value="Pept_tRNA_hydro_sf"/>
</dbReference>
<dbReference type="Pfam" id="PF01195">
    <property type="entry name" value="Pept_tRNA_hydro"/>
    <property type="match status" value="1"/>
</dbReference>
<comment type="similarity">
    <text evidence="5">Belongs to the PTH family.</text>
</comment>
<evidence type="ECO:0000313" key="6">
    <source>
        <dbReference type="EMBL" id="KAK0664021.1"/>
    </source>
</evidence>
<name>A0AA39Z5Z8_9PEZI</name>
<organism evidence="6 7">
    <name type="scientific">Cercophora samala</name>
    <dbReference type="NCBI Taxonomy" id="330535"/>
    <lineage>
        <taxon>Eukaryota</taxon>
        <taxon>Fungi</taxon>
        <taxon>Dikarya</taxon>
        <taxon>Ascomycota</taxon>
        <taxon>Pezizomycotina</taxon>
        <taxon>Sordariomycetes</taxon>
        <taxon>Sordariomycetidae</taxon>
        <taxon>Sordariales</taxon>
        <taxon>Lasiosphaeriaceae</taxon>
        <taxon>Cercophora</taxon>
    </lineage>
</organism>
<dbReference type="PANTHER" id="PTHR17224:SF1">
    <property type="entry name" value="PEPTIDYL-TRNA HYDROLASE"/>
    <property type="match status" value="1"/>
</dbReference>